<protein>
    <submittedName>
        <fullName evidence="1">Unannotated protein</fullName>
    </submittedName>
</protein>
<name>A0A6J6W0E7_9ZZZZ</name>
<sequence>MMEPNGAPLAIKMVVFNTTTQAAYPKLNTCTKLTKTTEQMARASSAKMVFRVVH</sequence>
<organism evidence="1">
    <name type="scientific">freshwater metagenome</name>
    <dbReference type="NCBI Taxonomy" id="449393"/>
    <lineage>
        <taxon>unclassified sequences</taxon>
        <taxon>metagenomes</taxon>
        <taxon>ecological metagenomes</taxon>
    </lineage>
</organism>
<dbReference type="EMBL" id="CAEZZX010000064">
    <property type="protein sequence ID" value="CAB4776237.1"/>
    <property type="molecule type" value="Genomic_DNA"/>
</dbReference>
<proteinExistence type="predicted"/>
<reference evidence="1" key="1">
    <citation type="submission" date="2020-05" db="EMBL/GenBank/DDBJ databases">
        <authorList>
            <person name="Chiriac C."/>
            <person name="Salcher M."/>
            <person name="Ghai R."/>
            <person name="Kavagutti S V."/>
        </authorList>
    </citation>
    <scope>NUCLEOTIDE SEQUENCE</scope>
</reference>
<evidence type="ECO:0000313" key="1">
    <source>
        <dbReference type="EMBL" id="CAB4776237.1"/>
    </source>
</evidence>
<accession>A0A6J6W0E7</accession>
<dbReference type="AlphaFoldDB" id="A0A6J6W0E7"/>
<gene>
    <name evidence="1" type="ORF">UFOPK2938_00431</name>
</gene>